<evidence type="ECO:0000256" key="3">
    <source>
        <dbReference type="ARBA" id="ARBA00022490"/>
    </source>
</evidence>
<dbReference type="GO" id="GO:0032039">
    <property type="term" value="C:integrator complex"/>
    <property type="evidence" value="ECO:0007669"/>
    <property type="project" value="InterPro"/>
</dbReference>
<organism evidence="6 7">
    <name type="scientific">Aphidius gifuensis</name>
    <name type="common">Parasitoid wasp</name>
    <dbReference type="NCBI Taxonomy" id="684658"/>
    <lineage>
        <taxon>Eukaryota</taxon>
        <taxon>Metazoa</taxon>
        <taxon>Ecdysozoa</taxon>
        <taxon>Arthropoda</taxon>
        <taxon>Hexapoda</taxon>
        <taxon>Insecta</taxon>
        <taxon>Pterygota</taxon>
        <taxon>Neoptera</taxon>
        <taxon>Endopterygota</taxon>
        <taxon>Hymenoptera</taxon>
        <taxon>Apocrita</taxon>
        <taxon>Ichneumonoidea</taxon>
        <taxon>Braconidae</taxon>
        <taxon>Aphidiinae</taxon>
        <taxon>Aphidius</taxon>
    </lineage>
</organism>
<dbReference type="SMART" id="SM01027">
    <property type="entry name" value="Beta-Casp"/>
    <property type="match status" value="1"/>
</dbReference>
<evidence type="ECO:0000313" key="6">
    <source>
        <dbReference type="EMBL" id="KAF7994273.1"/>
    </source>
</evidence>
<evidence type="ECO:0000256" key="4">
    <source>
        <dbReference type="ARBA" id="ARBA00023242"/>
    </source>
</evidence>
<dbReference type="AlphaFoldDB" id="A0A834XVL1"/>
<name>A0A834XVL1_APHGI</name>
<dbReference type="InterPro" id="IPR036866">
    <property type="entry name" value="RibonucZ/Hydroxyglut_hydro"/>
</dbReference>
<dbReference type="EMBL" id="JACMRX010000002">
    <property type="protein sequence ID" value="KAF7994273.1"/>
    <property type="molecule type" value="Genomic_DNA"/>
</dbReference>
<dbReference type="InterPro" id="IPR027074">
    <property type="entry name" value="Integrator_9su"/>
</dbReference>
<dbReference type="PANTHER" id="PTHR46094">
    <property type="entry name" value="INTEGRATOR COMPLEX SUBUNIT 9"/>
    <property type="match status" value="1"/>
</dbReference>
<dbReference type="GO" id="GO:0005737">
    <property type="term" value="C:cytoplasm"/>
    <property type="evidence" value="ECO:0007669"/>
    <property type="project" value="UniProtKB-SubCell"/>
</dbReference>
<dbReference type="GO" id="GO:0034472">
    <property type="term" value="P:snRNA 3'-end processing"/>
    <property type="evidence" value="ECO:0007669"/>
    <property type="project" value="TreeGrafter"/>
</dbReference>
<accession>A0A834XVL1</accession>
<dbReference type="Gene3D" id="3.40.50.10890">
    <property type="match status" value="1"/>
</dbReference>
<dbReference type="SUPFAM" id="SSF56281">
    <property type="entry name" value="Metallo-hydrolase/oxidoreductase"/>
    <property type="match status" value="1"/>
</dbReference>
<dbReference type="OrthoDB" id="5600060at2759"/>
<evidence type="ECO:0000259" key="5">
    <source>
        <dbReference type="SMART" id="SM01027"/>
    </source>
</evidence>
<feature type="domain" description="Beta-Casp" evidence="5">
    <location>
        <begin position="159"/>
        <end position="300"/>
    </location>
</feature>
<dbReference type="PANTHER" id="PTHR46094:SF1">
    <property type="entry name" value="INTEGRATOR COMPLEX SUBUNIT 9"/>
    <property type="match status" value="1"/>
</dbReference>
<proteinExistence type="predicted"/>
<gene>
    <name evidence="6" type="ORF">HCN44_003363</name>
</gene>
<keyword evidence="3" id="KW-0963">Cytoplasm</keyword>
<comment type="subcellular location">
    <subcellularLocation>
        <location evidence="2">Cytoplasm</location>
    </subcellularLocation>
    <subcellularLocation>
        <location evidence="1">Nucleus</location>
    </subcellularLocation>
</comment>
<evidence type="ECO:0000256" key="1">
    <source>
        <dbReference type="ARBA" id="ARBA00004123"/>
    </source>
</evidence>
<reference evidence="6 7" key="1">
    <citation type="submission" date="2020-08" db="EMBL/GenBank/DDBJ databases">
        <title>Aphidius gifuensis genome sequencing and assembly.</title>
        <authorList>
            <person name="Du Z."/>
        </authorList>
    </citation>
    <scope>NUCLEOTIDE SEQUENCE [LARGE SCALE GENOMIC DNA]</scope>
    <source>
        <strain evidence="6">YNYX2018</strain>
        <tissue evidence="6">Adults</tissue>
    </source>
</reference>
<protein>
    <recommendedName>
        <fullName evidence="5">Beta-Casp domain-containing protein</fullName>
    </recommendedName>
</protein>
<evidence type="ECO:0000313" key="7">
    <source>
        <dbReference type="Proteomes" id="UP000639338"/>
    </source>
</evidence>
<dbReference type="InterPro" id="IPR022712">
    <property type="entry name" value="Beta_Casp"/>
</dbReference>
<keyword evidence="7" id="KW-1185">Reference proteome</keyword>
<sequence length="382" mass="43949">MDSDDDSEYRKKELNRLRVEKFRKKRKIEKNLENVHYSEQLQDVVTSSIASHDEIENEDEGLDRQIECNDEQSSKNENYQQCHEQPAFKDVIILILALDSNIARTKNYSNLYAMFLKEDAFLEVNLWAEDTRGNYFALDSMKFKSGECVSIPCYPSAVVYDLFECLSTHLDKSGFTDVPLFFLSPVAESSLAYSNILSEWLSTNKQNKVYLPEEPFPHAFLVKNLRFKHFTSAWADGFRKTLAEARACPSKFVENTLSEWALVTKYINRQPCVVFCGHKNLRFGDAVHFVQLWGINPYKIPFKRKKGRVFIDPELAGNIISSKIRPGLSLASVTNELEVQDNVYTTKSLNSMILDNNDLANGKKHKYGHIDPQELVIKLSQD</sequence>
<keyword evidence="4" id="KW-0539">Nucleus</keyword>
<evidence type="ECO:0000256" key="2">
    <source>
        <dbReference type="ARBA" id="ARBA00004496"/>
    </source>
</evidence>
<comment type="caution">
    <text evidence="6">The sequence shown here is derived from an EMBL/GenBank/DDBJ whole genome shotgun (WGS) entry which is preliminary data.</text>
</comment>
<dbReference type="Proteomes" id="UP000639338">
    <property type="component" value="Unassembled WGS sequence"/>
</dbReference>